<dbReference type="AlphaFoldDB" id="A0A5N4CUL2"/>
<accession>A0A5N4CUL2</accession>
<comment type="caution">
    <text evidence="2">The sequence shown here is derived from an EMBL/GenBank/DDBJ whole genome shotgun (WGS) entry which is preliminary data.</text>
</comment>
<dbReference type="InterPro" id="IPR029071">
    <property type="entry name" value="Ubiquitin-like_domsf"/>
</dbReference>
<name>A0A5N4CUL2_CAMDR</name>
<reference evidence="2 3" key="1">
    <citation type="journal article" date="2019" name="Mol. Ecol. Resour.">
        <title>Improving Illumina assemblies with Hi-C and long reads: an example with the North African dromedary.</title>
        <authorList>
            <person name="Elbers J.P."/>
            <person name="Rogers M.F."/>
            <person name="Perelman P.L."/>
            <person name="Proskuryakova A.A."/>
            <person name="Serdyukova N.A."/>
            <person name="Johnson W.E."/>
            <person name="Horin P."/>
            <person name="Corander J."/>
            <person name="Murphy D."/>
            <person name="Burger P.A."/>
        </authorList>
    </citation>
    <scope>NUCLEOTIDE SEQUENCE [LARGE SCALE GENOMIC DNA]</scope>
    <source>
        <strain evidence="2">Drom800</strain>
        <tissue evidence="2">Blood</tissue>
    </source>
</reference>
<gene>
    <name evidence="2" type="ORF">Cadr_000020931</name>
</gene>
<evidence type="ECO:0000313" key="3">
    <source>
        <dbReference type="Proteomes" id="UP000299084"/>
    </source>
</evidence>
<dbReference type="InterPro" id="IPR039323">
    <property type="entry name" value="ANKRD_45/46/60"/>
</dbReference>
<feature type="compositionally biased region" description="Polar residues" evidence="1">
    <location>
        <begin position="96"/>
        <end position="105"/>
    </location>
</feature>
<keyword evidence="3" id="KW-1185">Reference proteome</keyword>
<sequence length="154" mass="17294">MRVLLEDSEEMFRVTNCRSDMTVRELKEELDLMAGIPFNLQRLQFLDQGGPCPTRFPATCAPYARGAQSLSEPRRGPSDVRTNPKPLKPQVEKRTLATQGLPNSRQTRFTLDLRSQADPAHSKTLIHKTFCLCWRSDPKASCPVPPASLSKPCL</sequence>
<evidence type="ECO:0000313" key="2">
    <source>
        <dbReference type="EMBL" id="KAB1262534.1"/>
    </source>
</evidence>
<organism evidence="2 3">
    <name type="scientific">Camelus dromedarius</name>
    <name type="common">Dromedary</name>
    <name type="synonym">Arabian camel</name>
    <dbReference type="NCBI Taxonomy" id="9838"/>
    <lineage>
        <taxon>Eukaryota</taxon>
        <taxon>Metazoa</taxon>
        <taxon>Chordata</taxon>
        <taxon>Craniata</taxon>
        <taxon>Vertebrata</taxon>
        <taxon>Euteleostomi</taxon>
        <taxon>Mammalia</taxon>
        <taxon>Eutheria</taxon>
        <taxon>Laurasiatheria</taxon>
        <taxon>Artiodactyla</taxon>
        <taxon>Tylopoda</taxon>
        <taxon>Camelidae</taxon>
        <taxon>Camelus</taxon>
    </lineage>
</organism>
<protein>
    <submittedName>
        <fullName evidence="2">Ankyrin repeat domain-containing protein 60</fullName>
    </submittedName>
</protein>
<proteinExistence type="predicted"/>
<dbReference type="PANTHER" id="PTHR22677:SF3">
    <property type="entry name" value="ANKYRIN REPEAT DOMAIN-CONTAINING PROTEIN 60"/>
    <property type="match status" value="1"/>
</dbReference>
<dbReference type="EMBL" id="JWIN03000019">
    <property type="protein sequence ID" value="KAB1262534.1"/>
    <property type="molecule type" value="Genomic_DNA"/>
</dbReference>
<dbReference type="PANTHER" id="PTHR22677">
    <property type="entry name" value="ANKYRIN REPEAT DOMAIN-CONTAINING PROTEIN 60"/>
    <property type="match status" value="1"/>
</dbReference>
<dbReference type="Proteomes" id="UP000299084">
    <property type="component" value="Unassembled WGS sequence"/>
</dbReference>
<evidence type="ECO:0000256" key="1">
    <source>
        <dbReference type="SAM" id="MobiDB-lite"/>
    </source>
</evidence>
<feature type="region of interest" description="Disordered" evidence="1">
    <location>
        <begin position="66"/>
        <end position="105"/>
    </location>
</feature>
<dbReference type="SUPFAM" id="SSF54236">
    <property type="entry name" value="Ubiquitin-like"/>
    <property type="match status" value="1"/>
</dbReference>